<evidence type="ECO:0000313" key="5">
    <source>
        <dbReference type="EMBL" id="EIM21227.1"/>
    </source>
</evidence>
<dbReference type="AlphaFoldDB" id="I4YB85"/>
<dbReference type="Proteomes" id="UP000005242">
    <property type="component" value="Unassembled WGS sequence"/>
</dbReference>
<evidence type="ECO:0000256" key="2">
    <source>
        <dbReference type="ARBA" id="ARBA00023128"/>
    </source>
</evidence>
<dbReference type="STRING" id="671144.I4YB85"/>
<dbReference type="GeneID" id="18472073"/>
<comment type="subcellular location">
    <subcellularLocation>
        <location evidence="1 4">Mitochondrion matrix</location>
    </subcellularLocation>
</comment>
<dbReference type="GO" id="GO:0006121">
    <property type="term" value="P:mitochondrial electron transport, succinate to ubiquinone"/>
    <property type="evidence" value="ECO:0007669"/>
    <property type="project" value="UniProtKB-UniRule"/>
</dbReference>
<protein>
    <recommendedName>
        <fullName evidence="4">Succinate dehydrogenase assembly factor 2, mitochondrial</fullName>
        <shortName evidence="4">SDH assembly factor 2</shortName>
        <shortName evidence="4">SDHAF2</shortName>
    </recommendedName>
</protein>
<dbReference type="PANTHER" id="PTHR12469">
    <property type="entry name" value="PROTEIN EMI5 HOMOLOG, MITOCHONDRIAL"/>
    <property type="match status" value="1"/>
</dbReference>
<dbReference type="Pfam" id="PF03937">
    <property type="entry name" value="Sdh5"/>
    <property type="match status" value="1"/>
</dbReference>
<dbReference type="GO" id="GO:0034553">
    <property type="term" value="P:mitochondrial respiratory chain complex II assembly"/>
    <property type="evidence" value="ECO:0007669"/>
    <property type="project" value="TreeGrafter"/>
</dbReference>
<dbReference type="InterPro" id="IPR005631">
    <property type="entry name" value="SDH"/>
</dbReference>
<evidence type="ECO:0000313" key="6">
    <source>
        <dbReference type="Proteomes" id="UP000005242"/>
    </source>
</evidence>
<evidence type="ECO:0000256" key="4">
    <source>
        <dbReference type="HAMAP-Rule" id="MF_03057"/>
    </source>
</evidence>
<dbReference type="Gene3D" id="1.10.150.250">
    <property type="entry name" value="Flavinator of succinate dehydrogenase"/>
    <property type="match status" value="1"/>
</dbReference>
<keyword evidence="6" id="KW-1185">Reference proteome</keyword>
<dbReference type="eggNOG" id="KOG3326">
    <property type="taxonomic scope" value="Eukaryota"/>
</dbReference>
<comment type="similarity">
    <text evidence="4">Belongs to the SDHAF2 family.</text>
</comment>
<evidence type="ECO:0000256" key="1">
    <source>
        <dbReference type="ARBA" id="ARBA00004305"/>
    </source>
</evidence>
<dbReference type="GO" id="GO:0005759">
    <property type="term" value="C:mitochondrial matrix"/>
    <property type="evidence" value="ECO:0007669"/>
    <property type="project" value="UniProtKB-SubCell"/>
</dbReference>
<dbReference type="InterPro" id="IPR036714">
    <property type="entry name" value="SDH_sf"/>
</dbReference>
<dbReference type="HOGENOM" id="CLU_103054_0_0_1"/>
<dbReference type="HAMAP" id="MF_03057">
    <property type="entry name" value="SDHAF2"/>
    <property type="match status" value="1"/>
</dbReference>
<dbReference type="KEGG" id="wse:WALSEDRAFT_38564"/>
<dbReference type="EMBL" id="JH668233">
    <property type="protein sequence ID" value="EIM21227.1"/>
    <property type="molecule type" value="Genomic_DNA"/>
</dbReference>
<dbReference type="PANTHER" id="PTHR12469:SF2">
    <property type="entry name" value="SUCCINATE DEHYDROGENASE ASSEMBLY FACTOR 2, MITOCHONDRIAL"/>
    <property type="match status" value="1"/>
</dbReference>
<keyword evidence="3 4" id="KW-0143">Chaperone</keyword>
<organism evidence="5 6">
    <name type="scientific">Wallemia mellicola (strain ATCC MYA-4683 / CBS 633.66)</name>
    <name type="common">Wallemia sebi (CBS 633.66)</name>
    <dbReference type="NCBI Taxonomy" id="671144"/>
    <lineage>
        <taxon>Eukaryota</taxon>
        <taxon>Fungi</taxon>
        <taxon>Dikarya</taxon>
        <taxon>Basidiomycota</taxon>
        <taxon>Wallemiomycotina</taxon>
        <taxon>Wallemiomycetes</taxon>
        <taxon>Wallemiales</taxon>
        <taxon>Wallemiaceae</taxon>
        <taxon>Wallemia</taxon>
    </lineage>
</organism>
<comment type="subunit">
    <text evidence="4">Interacts with the flavoprotein subunit within the SDH catalytic dimer.</text>
</comment>
<dbReference type="FunCoup" id="I4YB85">
    <property type="interactions" value="330"/>
</dbReference>
<proteinExistence type="inferred from homology"/>
<comment type="function">
    <text evidence="4">Plays an essential role in the assembly of succinate dehydrogenase (SDH), an enzyme complex (also referred to as respiratory complex II) that is a component of both the tricarboxylic acid (TCA) cycle and the mitochondrial electron transport chain, and which couples the oxidation of succinate to fumarate with the reduction of ubiquinone (coenzyme Q) to ubiquinol. Required for flavinylation (covalent attachment of FAD) of the flavoprotein subunit of the SDH catalytic dimer.</text>
</comment>
<dbReference type="GO" id="GO:0006099">
    <property type="term" value="P:tricarboxylic acid cycle"/>
    <property type="evidence" value="ECO:0007669"/>
    <property type="project" value="TreeGrafter"/>
</dbReference>
<gene>
    <name evidence="5" type="ORF">WALSEDRAFT_38564</name>
</gene>
<name>I4YB85_WALMC</name>
<dbReference type="InterPro" id="IPR028882">
    <property type="entry name" value="SDHAF2"/>
</dbReference>
<dbReference type="FunFam" id="1.10.150.250:FF:000002">
    <property type="entry name" value="Succinate dehydrogenase assembly factor 2, mitochondrial"/>
    <property type="match status" value="1"/>
</dbReference>
<dbReference type="InParanoid" id="I4YB85"/>
<sequence length="154" mass="18284">MLKSILNKRLLSTTNYLNKDPFKLPFDPSLSSTSQSDDLNQEFYPKPIERVNESIPIKKSRLLYQSRHRGTLESDLILSTFAQKYLSQMDTKELNDFDKLMDEPDWDIYYWSLNRKPLPQRWENNPIIDKLKLHVKNEEKVSKRMPPVQAIKLD</sequence>
<accession>I4YB85</accession>
<evidence type="ECO:0000256" key="3">
    <source>
        <dbReference type="ARBA" id="ARBA00023186"/>
    </source>
</evidence>
<dbReference type="OMA" id="YGKPQNP"/>
<dbReference type="SUPFAM" id="SSF109910">
    <property type="entry name" value="YgfY-like"/>
    <property type="match status" value="1"/>
</dbReference>
<keyword evidence="2 4" id="KW-0496">Mitochondrion</keyword>
<reference evidence="5 6" key="1">
    <citation type="journal article" date="2012" name="Fungal Genet. Biol.">
        <title>The genome of the xerotolerant mold Wallemia sebi reveals adaptations to osmotic stress and suggests cryptic sexual reproduction.</title>
        <authorList>
            <person name="Padamsee M."/>
            <person name="Kumar T.K.A."/>
            <person name="Riley R."/>
            <person name="Binder M."/>
            <person name="Boyd A."/>
            <person name="Calvo A.M."/>
            <person name="Furukawa K."/>
            <person name="Hesse C."/>
            <person name="Hohmann S."/>
            <person name="James T.Y."/>
            <person name="LaButti K."/>
            <person name="Lapidus A."/>
            <person name="Lindquist E."/>
            <person name="Lucas S."/>
            <person name="Miller K."/>
            <person name="Shantappa S."/>
            <person name="Grigoriev I.V."/>
            <person name="Hibbett D.S."/>
            <person name="McLaughlin D.J."/>
            <person name="Spatafora J.W."/>
            <person name="Aime M.C."/>
        </authorList>
    </citation>
    <scope>NUCLEOTIDE SEQUENCE [LARGE SCALE GENOMIC DNA]</scope>
    <source>
        <strain evidence="6">ATCC MYA-4683 / CBS 633.66</strain>
    </source>
</reference>
<dbReference type="RefSeq" id="XP_006958584.1">
    <property type="nucleotide sequence ID" value="XM_006958522.1"/>
</dbReference>